<name>J9GBG2_9ZZZZ</name>
<dbReference type="PROSITE" id="PS51257">
    <property type="entry name" value="PROKAR_LIPOPROTEIN"/>
    <property type="match status" value="1"/>
</dbReference>
<evidence type="ECO:0008006" key="2">
    <source>
        <dbReference type="Google" id="ProtNLM"/>
    </source>
</evidence>
<dbReference type="Pfam" id="PF16125">
    <property type="entry name" value="DUF4837"/>
    <property type="match status" value="1"/>
</dbReference>
<dbReference type="EMBL" id="AMCI01001891">
    <property type="protein sequence ID" value="EJX04184.1"/>
    <property type="molecule type" value="Genomic_DNA"/>
</dbReference>
<sequence length="360" mass="41464">MNFKYIELMKKYLNYLSLCLFALLLAACSSKDKSIFTPTSSGRAYEILVVIDQNIWERPSGRTLFDVLDSDVPGLPQSERSFRIMYTSPANYDSTLKLIRNIIIVDINKNLYTQTKFKSTQNVYAAPQSILTIQAPDEESFAAYVSQHKQVILNYFTHAEMNRQIALLEHKHNDYVATKVQSMFDCDVWVPGELVSTKQGEDFFWAGTNAATGDRNFVIYSYPYTDKNTFTKEYFVHKRDSVMKVNIPGAREGMYMMTDSLMTDVKPITVQGEYALEARGLWRVKGDFMGGPYVSHVRLDRSNQRIIVSEIFIYSPDKMKRNLVRQMEASLYTMKMPNSRQVEVTMPDIIISNDSTRNKK</sequence>
<reference evidence="1" key="1">
    <citation type="journal article" date="2012" name="PLoS ONE">
        <title>Gene sets for utilization of primary and secondary nutrition supplies in the distal gut of endangered iberian lynx.</title>
        <authorList>
            <person name="Alcaide M."/>
            <person name="Messina E."/>
            <person name="Richter M."/>
            <person name="Bargiela R."/>
            <person name="Peplies J."/>
            <person name="Huws S.A."/>
            <person name="Newbold C.J."/>
            <person name="Golyshin P.N."/>
            <person name="Simon M.A."/>
            <person name="Lopez G."/>
            <person name="Yakimov M.M."/>
            <person name="Ferrer M."/>
        </authorList>
    </citation>
    <scope>NUCLEOTIDE SEQUENCE</scope>
</reference>
<accession>J9GBG2</accession>
<proteinExistence type="predicted"/>
<evidence type="ECO:0000313" key="1">
    <source>
        <dbReference type="EMBL" id="EJX04184.1"/>
    </source>
</evidence>
<dbReference type="AlphaFoldDB" id="J9GBG2"/>
<dbReference type="InterPro" id="IPR032286">
    <property type="entry name" value="DUF4837"/>
</dbReference>
<protein>
    <recommendedName>
        <fullName evidence="2">Lipoprotein</fullName>
    </recommendedName>
</protein>
<organism evidence="1">
    <name type="scientific">gut metagenome</name>
    <dbReference type="NCBI Taxonomy" id="749906"/>
    <lineage>
        <taxon>unclassified sequences</taxon>
        <taxon>metagenomes</taxon>
        <taxon>organismal metagenomes</taxon>
    </lineage>
</organism>
<comment type="caution">
    <text evidence="1">The sequence shown here is derived from an EMBL/GenBank/DDBJ whole genome shotgun (WGS) entry which is preliminary data.</text>
</comment>
<gene>
    <name evidence="1" type="ORF">EVA_07703</name>
</gene>